<evidence type="ECO:0000256" key="1">
    <source>
        <dbReference type="ARBA" id="ARBA00010641"/>
    </source>
</evidence>
<protein>
    <submittedName>
        <fullName evidence="7">RNA polymerase sigma factor</fullName>
    </submittedName>
</protein>
<comment type="similarity">
    <text evidence="1">Belongs to the sigma-70 factor family. ECF subfamily.</text>
</comment>
<dbReference type="InterPro" id="IPR039425">
    <property type="entry name" value="RNA_pol_sigma-70-like"/>
</dbReference>
<dbReference type="InterPro" id="IPR014284">
    <property type="entry name" value="RNA_pol_sigma-70_dom"/>
</dbReference>
<dbReference type="SUPFAM" id="SSF88659">
    <property type="entry name" value="Sigma3 and sigma4 domains of RNA polymerase sigma factors"/>
    <property type="match status" value="1"/>
</dbReference>
<dbReference type="InterPro" id="IPR007627">
    <property type="entry name" value="RNA_pol_sigma70_r2"/>
</dbReference>
<dbReference type="Gene3D" id="1.10.1740.10">
    <property type="match status" value="1"/>
</dbReference>
<dbReference type="NCBIfam" id="TIGR02937">
    <property type="entry name" value="sigma70-ECF"/>
    <property type="match status" value="1"/>
</dbReference>
<keyword evidence="2" id="KW-0805">Transcription regulation</keyword>
<gene>
    <name evidence="7" type="ORF">CATMQ487_02840</name>
</gene>
<sequence>MPQRSEPLDHEAALAACARGERFALRVIYEREGRWLLGVVQRIVRDPARAEEVFQDAMLQVWSRAATFDPSLGSGRGWIYTVVRHQALKAVRREGIEDVLEPQALGDLADARQSAQHEALEANPLDTDRLERCLERLEPERRACVLHAFVDGYTHDQIARRLATPLGTVKAWIRRSLLALRECMA</sequence>
<evidence type="ECO:0000313" key="7">
    <source>
        <dbReference type="EMBL" id="BDI03314.1"/>
    </source>
</evidence>
<dbReference type="InterPro" id="IPR013325">
    <property type="entry name" value="RNA_pol_sigma_r2"/>
</dbReference>
<dbReference type="Pfam" id="PF08281">
    <property type="entry name" value="Sigma70_r4_2"/>
    <property type="match status" value="1"/>
</dbReference>
<evidence type="ECO:0000259" key="5">
    <source>
        <dbReference type="Pfam" id="PF04542"/>
    </source>
</evidence>
<keyword evidence="3" id="KW-0731">Sigma factor</keyword>
<dbReference type="InterPro" id="IPR036388">
    <property type="entry name" value="WH-like_DNA-bd_sf"/>
</dbReference>
<dbReference type="EMBL" id="AP025730">
    <property type="protein sequence ID" value="BDI03314.1"/>
    <property type="molecule type" value="Genomic_DNA"/>
</dbReference>
<name>A0ABM7YGP2_9BURK</name>
<keyword evidence="4" id="KW-0804">Transcription</keyword>
<evidence type="ECO:0000313" key="8">
    <source>
        <dbReference type="Proteomes" id="UP001057498"/>
    </source>
</evidence>
<dbReference type="InterPro" id="IPR013324">
    <property type="entry name" value="RNA_pol_sigma_r3/r4-like"/>
</dbReference>
<keyword evidence="8" id="KW-1185">Reference proteome</keyword>
<dbReference type="Pfam" id="PF04542">
    <property type="entry name" value="Sigma70_r2"/>
    <property type="match status" value="1"/>
</dbReference>
<evidence type="ECO:0000256" key="4">
    <source>
        <dbReference type="ARBA" id="ARBA00023163"/>
    </source>
</evidence>
<dbReference type="RefSeq" id="WP_251971608.1">
    <property type="nucleotide sequence ID" value="NZ_AP025730.1"/>
</dbReference>
<dbReference type="Gene3D" id="1.10.10.10">
    <property type="entry name" value="Winged helix-like DNA-binding domain superfamily/Winged helix DNA-binding domain"/>
    <property type="match status" value="1"/>
</dbReference>
<evidence type="ECO:0000259" key="6">
    <source>
        <dbReference type="Pfam" id="PF08281"/>
    </source>
</evidence>
<reference evidence="7" key="1">
    <citation type="submission" date="2022-04" db="EMBL/GenBank/DDBJ databases">
        <title>Whole genome sequence of Sphaerotilus sp. FB-5.</title>
        <authorList>
            <person name="Takeda M."/>
            <person name="Narihara S."/>
            <person name="Akimoto M."/>
            <person name="Akimoto R."/>
            <person name="Nishiyashiki S."/>
            <person name="Murakami T."/>
        </authorList>
    </citation>
    <scope>NUCLEOTIDE SEQUENCE</scope>
    <source>
        <strain evidence="7">FB-5</strain>
    </source>
</reference>
<dbReference type="PANTHER" id="PTHR43133:SF62">
    <property type="entry name" value="RNA POLYMERASE SIGMA FACTOR SIGZ"/>
    <property type="match status" value="1"/>
</dbReference>
<proteinExistence type="inferred from homology"/>
<feature type="domain" description="RNA polymerase sigma factor 70 region 4 type 2" evidence="6">
    <location>
        <begin position="128"/>
        <end position="180"/>
    </location>
</feature>
<accession>A0ABM7YGP2</accession>
<evidence type="ECO:0000256" key="2">
    <source>
        <dbReference type="ARBA" id="ARBA00023015"/>
    </source>
</evidence>
<dbReference type="SUPFAM" id="SSF88946">
    <property type="entry name" value="Sigma2 domain of RNA polymerase sigma factors"/>
    <property type="match status" value="1"/>
</dbReference>
<dbReference type="Proteomes" id="UP001057498">
    <property type="component" value="Chromosome"/>
</dbReference>
<evidence type="ECO:0000256" key="3">
    <source>
        <dbReference type="ARBA" id="ARBA00023082"/>
    </source>
</evidence>
<feature type="domain" description="RNA polymerase sigma-70 region 2" evidence="5">
    <location>
        <begin position="28"/>
        <end position="94"/>
    </location>
</feature>
<organism evidence="7 8">
    <name type="scientific">Sphaerotilus microaerophilus</name>
    <dbReference type="NCBI Taxonomy" id="2914710"/>
    <lineage>
        <taxon>Bacteria</taxon>
        <taxon>Pseudomonadati</taxon>
        <taxon>Pseudomonadota</taxon>
        <taxon>Betaproteobacteria</taxon>
        <taxon>Burkholderiales</taxon>
        <taxon>Sphaerotilaceae</taxon>
        <taxon>Sphaerotilus</taxon>
    </lineage>
</organism>
<dbReference type="PANTHER" id="PTHR43133">
    <property type="entry name" value="RNA POLYMERASE ECF-TYPE SIGMA FACTO"/>
    <property type="match status" value="1"/>
</dbReference>
<dbReference type="InterPro" id="IPR013249">
    <property type="entry name" value="RNA_pol_sigma70_r4_t2"/>
</dbReference>